<dbReference type="PANTHER" id="PTHR21381">
    <property type="entry name" value="ZGC:162297"/>
    <property type="match status" value="1"/>
</dbReference>
<dbReference type="Pfam" id="PF03437">
    <property type="entry name" value="BtpA"/>
    <property type="match status" value="1"/>
</dbReference>
<dbReference type="InterPro" id="IPR011060">
    <property type="entry name" value="RibuloseP-bd_barrel"/>
</dbReference>
<evidence type="ECO:0000313" key="2">
    <source>
        <dbReference type="EMBL" id="RBQ20104.1"/>
    </source>
</evidence>
<dbReference type="InterPro" id="IPR005137">
    <property type="entry name" value="BtpA"/>
</dbReference>
<comment type="caution">
    <text evidence="2">The sequence shown here is derived from an EMBL/GenBank/DDBJ whole genome shotgun (WGS) entry which is preliminary data.</text>
</comment>
<comment type="similarity">
    <text evidence="1">Belongs to the BtpA family.</text>
</comment>
<reference evidence="2 3" key="1">
    <citation type="submission" date="2018-06" db="EMBL/GenBank/DDBJ databases">
        <title>Sphaerisporangium craniellae sp. nov., isolated from a marine sponge in the South China Sea.</title>
        <authorList>
            <person name="Li L."/>
        </authorList>
    </citation>
    <scope>NUCLEOTIDE SEQUENCE [LARGE SCALE GENOMIC DNA]</scope>
    <source>
        <strain evidence="2 3">LHW63015</strain>
    </source>
</reference>
<organism evidence="2 3">
    <name type="scientific">Spongiactinospora rosea</name>
    <dbReference type="NCBI Taxonomy" id="2248750"/>
    <lineage>
        <taxon>Bacteria</taxon>
        <taxon>Bacillati</taxon>
        <taxon>Actinomycetota</taxon>
        <taxon>Actinomycetes</taxon>
        <taxon>Streptosporangiales</taxon>
        <taxon>Streptosporangiaceae</taxon>
        <taxon>Spongiactinospora</taxon>
    </lineage>
</organism>
<dbReference type="NCBIfam" id="TIGR00259">
    <property type="entry name" value="thylakoid_BtpA"/>
    <property type="match status" value="1"/>
</dbReference>
<dbReference type="EMBL" id="QMEY01000003">
    <property type="protein sequence ID" value="RBQ20104.1"/>
    <property type="molecule type" value="Genomic_DNA"/>
</dbReference>
<dbReference type="RefSeq" id="WP_113980309.1">
    <property type="nucleotide sequence ID" value="NZ_QMEY01000003.1"/>
</dbReference>
<sequence>MTLFQEMFGKRKAIIAMAHFPPLPGQPLHDRSAGVRGVVDAVRRDLEHLADSGVDAVMFCNEGDRPYRTVAGPETTAVMGAAVAELSRDLPIPFGVDVLWDPKAALALAHATGAVFVREVFTGAYAGDFGVWNTDPAETLSFRDRIGADGVKMFYNVTAEFAAPIAPRDIALTARSAVFSSLADAVCVSGVVTGTGVDVAQLRAAKEAVGEVPVIANTGVNPKTVGQMLAIADACIVGTALKRDGVTWNEVDPERVKRLLSAAAESGHWEPSRRGDA</sequence>
<proteinExistence type="inferred from homology"/>
<dbReference type="PIRSF" id="PIRSF005956">
    <property type="entry name" value="BtpA"/>
    <property type="match status" value="1"/>
</dbReference>
<dbReference type="SUPFAM" id="SSF51366">
    <property type="entry name" value="Ribulose-phoshate binding barrel"/>
    <property type="match status" value="1"/>
</dbReference>
<evidence type="ECO:0000256" key="1">
    <source>
        <dbReference type="ARBA" id="ARBA00006007"/>
    </source>
</evidence>
<gene>
    <name evidence="2" type="ORF">DP939_09790</name>
</gene>
<dbReference type="AlphaFoldDB" id="A0A366M3E6"/>
<dbReference type="PANTHER" id="PTHR21381:SF3">
    <property type="entry name" value="SGC REGION PROTEIN SGCQ-RELATED"/>
    <property type="match status" value="1"/>
</dbReference>
<protein>
    <submittedName>
        <fullName evidence="2">SgcQ protein</fullName>
    </submittedName>
</protein>
<keyword evidence="3" id="KW-1185">Reference proteome</keyword>
<dbReference type="Proteomes" id="UP000253303">
    <property type="component" value="Unassembled WGS sequence"/>
</dbReference>
<accession>A0A366M3E6</accession>
<evidence type="ECO:0000313" key="3">
    <source>
        <dbReference type="Proteomes" id="UP000253303"/>
    </source>
</evidence>
<name>A0A366M3E6_9ACTN</name>
<dbReference type="OrthoDB" id="9791357at2"/>